<feature type="signal peptide" evidence="2">
    <location>
        <begin position="1"/>
        <end position="22"/>
    </location>
</feature>
<organism evidence="3">
    <name type="scientific">Triatoma infestans</name>
    <name type="common">Assassin bug</name>
    <dbReference type="NCBI Taxonomy" id="30076"/>
    <lineage>
        <taxon>Eukaryota</taxon>
        <taxon>Metazoa</taxon>
        <taxon>Ecdysozoa</taxon>
        <taxon>Arthropoda</taxon>
        <taxon>Hexapoda</taxon>
        <taxon>Insecta</taxon>
        <taxon>Pterygota</taxon>
        <taxon>Neoptera</taxon>
        <taxon>Paraneoptera</taxon>
        <taxon>Hemiptera</taxon>
        <taxon>Heteroptera</taxon>
        <taxon>Panheteroptera</taxon>
        <taxon>Cimicomorpha</taxon>
        <taxon>Reduviidae</taxon>
        <taxon>Triatominae</taxon>
        <taxon>Triatoma</taxon>
    </lineage>
</organism>
<feature type="region of interest" description="Disordered" evidence="1">
    <location>
        <begin position="29"/>
        <end position="71"/>
    </location>
</feature>
<proteinExistence type="evidence at transcript level"/>
<name>A0A023F086_TRIIF</name>
<evidence type="ECO:0000313" key="3">
    <source>
        <dbReference type="EMBL" id="JAC14189.1"/>
    </source>
</evidence>
<accession>A0A023F086</accession>
<dbReference type="AlphaFoldDB" id="A0A023F086"/>
<protein>
    <submittedName>
        <fullName evidence="3">Putative secreted protein</fullName>
    </submittedName>
</protein>
<reference evidence="3" key="1">
    <citation type="journal article" date="2014" name="PLoS Negl. Trop. Dis.">
        <title>An updated insight into the Sialotranscriptome of Triatoma infestans: developmental stage and geographic variations.</title>
        <authorList>
            <person name="Schwarz A."/>
            <person name="Medrano-Mercado N."/>
            <person name="Schaub G.A."/>
            <person name="Struchiner C.J."/>
            <person name="Bargues M.D."/>
            <person name="Levy M.Z."/>
            <person name="Ribeiro J.M."/>
        </authorList>
    </citation>
    <scope>NUCLEOTIDE SEQUENCE</scope>
    <source>
        <strain evidence="3">Chile</strain>
        <tissue evidence="3">Salivary glands</tissue>
    </source>
</reference>
<feature type="compositionally biased region" description="Pro residues" evidence="1">
    <location>
        <begin position="54"/>
        <end position="64"/>
    </location>
</feature>
<evidence type="ECO:0000256" key="1">
    <source>
        <dbReference type="SAM" id="MobiDB-lite"/>
    </source>
</evidence>
<evidence type="ECO:0000256" key="2">
    <source>
        <dbReference type="SAM" id="SignalP"/>
    </source>
</evidence>
<keyword evidence="2" id="KW-0732">Signal</keyword>
<feature type="chain" id="PRO_5001520224" evidence="2">
    <location>
        <begin position="23"/>
        <end position="71"/>
    </location>
</feature>
<sequence length="71" mass="7896">MKLSLISTALFLMAILVAIVNGADIPDIPENQSTHNCNRRHQYRHEAPQSRPQPQKPSPTPPQSPSRTPTN</sequence>
<dbReference type="EMBL" id="GBBI01004523">
    <property type="protein sequence ID" value="JAC14189.1"/>
    <property type="molecule type" value="mRNA"/>
</dbReference>